<protein>
    <submittedName>
        <fullName evidence="1">Uncharacterized protein</fullName>
    </submittedName>
</protein>
<evidence type="ECO:0000313" key="1">
    <source>
        <dbReference type="EMBL" id="ORY02046.1"/>
    </source>
</evidence>
<dbReference type="AlphaFoldDB" id="A0A1Y1YVS5"/>
<keyword evidence="2" id="KW-1185">Reference proteome</keyword>
<proteinExistence type="predicted"/>
<dbReference type="EMBL" id="MCFA01000162">
    <property type="protein sequence ID" value="ORY02046.1"/>
    <property type="molecule type" value="Genomic_DNA"/>
</dbReference>
<dbReference type="Proteomes" id="UP000193144">
    <property type="component" value="Unassembled WGS sequence"/>
</dbReference>
<evidence type="ECO:0000313" key="2">
    <source>
        <dbReference type="Proteomes" id="UP000193144"/>
    </source>
</evidence>
<gene>
    <name evidence="1" type="ORF">BCR34DRAFT_88907</name>
</gene>
<comment type="caution">
    <text evidence="1">The sequence shown here is derived from an EMBL/GenBank/DDBJ whole genome shotgun (WGS) entry which is preliminary data.</text>
</comment>
<name>A0A1Y1YVS5_9PLEO</name>
<sequence>MHSRTRYGPLRLLSEIPQPYRIPSAWKLKRNGESNTRTRFHVPVYTHACRIQGDVGPNPLIPQPYGQNARQSCTLSKGGFDPTYRSPLHERFLWELWDCHGSMRARGSLAASFDCHWKVSAFGTDTSGISCMNRVQSPSPSVHGYLLLLYVPCSIKPPRIEVQ</sequence>
<organism evidence="1 2">
    <name type="scientific">Clohesyomyces aquaticus</name>
    <dbReference type="NCBI Taxonomy" id="1231657"/>
    <lineage>
        <taxon>Eukaryota</taxon>
        <taxon>Fungi</taxon>
        <taxon>Dikarya</taxon>
        <taxon>Ascomycota</taxon>
        <taxon>Pezizomycotina</taxon>
        <taxon>Dothideomycetes</taxon>
        <taxon>Pleosporomycetidae</taxon>
        <taxon>Pleosporales</taxon>
        <taxon>Lindgomycetaceae</taxon>
        <taxon>Clohesyomyces</taxon>
    </lineage>
</organism>
<reference evidence="1 2" key="1">
    <citation type="submission" date="2016-07" db="EMBL/GenBank/DDBJ databases">
        <title>Pervasive Adenine N6-methylation of Active Genes in Fungi.</title>
        <authorList>
            <consortium name="DOE Joint Genome Institute"/>
            <person name="Mondo S.J."/>
            <person name="Dannebaum R.O."/>
            <person name="Kuo R.C."/>
            <person name="Labutti K."/>
            <person name="Haridas S."/>
            <person name="Kuo A."/>
            <person name="Salamov A."/>
            <person name="Ahrendt S.R."/>
            <person name="Lipzen A."/>
            <person name="Sullivan W."/>
            <person name="Andreopoulos W.B."/>
            <person name="Clum A."/>
            <person name="Lindquist E."/>
            <person name="Daum C."/>
            <person name="Ramamoorthy G.K."/>
            <person name="Gryganskyi A."/>
            <person name="Culley D."/>
            <person name="Magnuson J.K."/>
            <person name="James T.Y."/>
            <person name="O'Malley M.A."/>
            <person name="Stajich J.E."/>
            <person name="Spatafora J.W."/>
            <person name="Visel A."/>
            <person name="Grigoriev I.V."/>
        </authorList>
    </citation>
    <scope>NUCLEOTIDE SEQUENCE [LARGE SCALE GENOMIC DNA]</scope>
    <source>
        <strain evidence="1 2">CBS 115471</strain>
    </source>
</reference>
<accession>A0A1Y1YVS5</accession>